<dbReference type="RefSeq" id="WP_050971088.1">
    <property type="nucleotide sequence ID" value="NZ_PZBZ01000091.1"/>
</dbReference>
<dbReference type="GO" id="GO:0006355">
    <property type="term" value="P:regulation of DNA-templated transcription"/>
    <property type="evidence" value="ECO:0007669"/>
    <property type="project" value="InterPro"/>
</dbReference>
<dbReference type="Proteomes" id="UP000242704">
    <property type="component" value="Unassembled WGS sequence"/>
</dbReference>
<organism evidence="1 2">
    <name type="scientific">Staphylococcus chromogenes</name>
    <name type="common">Staphylococcus hyicus subsp. chromogenes</name>
    <dbReference type="NCBI Taxonomy" id="46126"/>
    <lineage>
        <taxon>Bacteria</taxon>
        <taxon>Bacillati</taxon>
        <taxon>Bacillota</taxon>
        <taxon>Bacilli</taxon>
        <taxon>Bacillales</taxon>
        <taxon>Staphylococcaceae</taxon>
        <taxon>Staphylococcus</taxon>
    </lineage>
</organism>
<protein>
    <submittedName>
        <fullName evidence="1">CopG family transcriptional regulator</fullName>
    </submittedName>
</protein>
<dbReference type="InterPro" id="IPR010985">
    <property type="entry name" value="Ribbon_hlx_hlx"/>
</dbReference>
<dbReference type="SUPFAM" id="SSF47598">
    <property type="entry name" value="Ribbon-helix-helix"/>
    <property type="match status" value="1"/>
</dbReference>
<evidence type="ECO:0000313" key="2">
    <source>
        <dbReference type="Proteomes" id="UP000242704"/>
    </source>
</evidence>
<proteinExistence type="predicted"/>
<gene>
    <name evidence="1" type="ORF">BU653_11100</name>
</gene>
<reference evidence="1 2" key="1">
    <citation type="journal article" date="2016" name="Front. Microbiol.">
        <title>Comprehensive Phylogenetic Analysis of Bovine Non-aureus Staphylococci Species Based on Whole-Genome Sequencing.</title>
        <authorList>
            <person name="Naushad S."/>
            <person name="Barkema H.W."/>
            <person name="Luby C."/>
            <person name="Condas L.A."/>
            <person name="Nobrega D.B."/>
            <person name="Carson D.A."/>
            <person name="De Buck J."/>
        </authorList>
    </citation>
    <scope>NUCLEOTIDE SEQUENCE [LARGE SCALE GENOMIC DNA]</scope>
    <source>
        <strain evidence="1 2">SNUC 505</strain>
    </source>
</reference>
<name>A0AAE5SXI0_STACR</name>
<dbReference type="InterPro" id="IPR013321">
    <property type="entry name" value="Arc_rbn_hlx_hlx"/>
</dbReference>
<comment type="caution">
    <text evidence="1">The sequence shown here is derived from an EMBL/GenBank/DDBJ whole genome shotgun (WGS) entry which is preliminary data.</text>
</comment>
<sequence length="49" mass="5568">MVVSDDKKRIMISLTNKQNEELKKLAKEKGFSKSAIVALALEKYKKGEK</sequence>
<dbReference type="AlphaFoldDB" id="A0AAE5SXI0"/>
<accession>A0AAE5SXI0</accession>
<dbReference type="Gene3D" id="1.10.1220.10">
    <property type="entry name" value="Met repressor-like"/>
    <property type="match status" value="1"/>
</dbReference>
<evidence type="ECO:0000313" key="1">
    <source>
        <dbReference type="EMBL" id="PTG11445.1"/>
    </source>
</evidence>
<dbReference type="EMBL" id="PZBZ01000091">
    <property type="protein sequence ID" value="PTG11445.1"/>
    <property type="molecule type" value="Genomic_DNA"/>
</dbReference>